<dbReference type="Pfam" id="PF00092">
    <property type="entry name" value="VWA"/>
    <property type="match status" value="1"/>
</dbReference>
<protein>
    <submittedName>
        <fullName evidence="3">VWA domain-containing protein</fullName>
    </submittedName>
</protein>
<reference evidence="4" key="1">
    <citation type="journal article" date="2019" name="Int. J. Syst. Evol. Microbiol.">
        <title>The Global Catalogue of Microorganisms (GCM) 10K type strain sequencing project: providing services to taxonomists for standard genome sequencing and annotation.</title>
        <authorList>
            <consortium name="The Broad Institute Genomics Platform"/>
            <consortium name="The Broad Institute Genome Sequencing Center for Infectious Disease"/>
            <person name="Wu L."/>
            <person name="Ma J."/>
        </authorList>
    </citation>
    <scope>NUCLEOTIDE SEQUENCE [LARGE SCALE GENOMIC DNA]</scope>
    <source>
        <strain evidence="4">JCM 17759</strain>
    </source>
</reference>
<sequence>MQMTIPTPPSNSQTRHAVAGGLQSNLEVVDAWDEEELEEESFFAASETTAFAGSMLVHLIIILSLALVPLVMPVDEEAVVLVSPPAEQEIEKVEMIDDVTYSDLPQTEVGANSTADAAMAEASAEMFAEISEIPNPVDLEPTDLGQIMVNKMFTEAVAPLDRLKNQKGQVGQSTQGAAGAVDRITFEILQSLEERPTLVVWLFDQSGSLHRQRQEIRDRFQRIYSELGIAKESKAAGFRRNTNDSPLLSSVVGFGKTVTLFTEEPIEDLEEIKSIVQNIPVDTSGEERVFSAITSAADQYKSLRRSRGGNGPQRNVLFVVVTDERGDDANMLEQSIAACRKWAIPVYVIGVPAPFGREHTLVKYVDPDPKYDQSPQWAQVDQGPETFYPEQVQVGFTADFKQEPVIDSGFGPYALTRLCYETGGIYFTVHPNRNVSRRVRSSEIDAFAADIEYFFDPNAMARYRPDYLAPQDYVTKVKASPLRQALVQAAQMRPAQGLSRPQTRFVKRSEAQLVGDLTKAQQDAAKLEPTLIQMATILEPGMKARESEESLRWKAGFDLAMGRVLAQKVRTETYNAMLAKGKRGMPFEKEKNNTWILEPSEEISVGSKWEREAALAKELLEGVTRDHKGTPWALLADQELTVPIGWKWKETFTDLTPRKPGGGGGGGNNNPPKDDQKRMLKKAPSRPVPKL</sequence>
<evidence type="ECO:0000259" key="2">
    <source>
        <dbReference type="PROSITE" id="PS50234"/>
    </source>
</evidence>
<proteinExistence type="predicted"/>
<dbReference type="InterPro" id="IPR002035">
    <property type="entry name" value="VWF_A"/>
</dbReference>
<dbReference type="SUPFAM" id="SSF53300">
    <property type="entry name" value="vWA-like"/>
    <property type="match status" value="1"/>
</dbReference>
<evidence type="ECO:0000313" key="4">
    <source>
        <dbReference type="Proteomes" id="UP001500840"/>
    </source>
</evidence>
<feature type="domain" description="VWFA" evidence="2">
    <location>
        <begin position="198"/>
        <end position="351"/>
    </location>
</feature>
<keyword evidence="4" id="KW-1185">Reference proteome</keyword>
<gene>
    <name evidence="3" type="ORF">GCM10023156_66840</name>
</gene>
<dbReference type="PROSITE" id="PS50234">
    <property type="entry name" value="VWFA"/>
    <property type="match status" value="1"/>
</dbReference>
<dbReference type="InterPro" id="IPR036465">
    <property type="entry name" value="vWFA_dom_sf"/>
</dbReference>
<dbReference type="Gene3D" id="3.40.50.410">
    <property type="entry name" value="von Willebrand factor, type A domain"/>
    <property type="match status" value="1"/>
</dbReference>
<evidence type="ECO:0000313" key="3">
    <source>
        <dbReference type="EMBL" id="GAA4471753.1"/>
    </source>
</evidence>
<name>A0ABP8NV61_9BACT</name>
<accession>A0ABP8NV61</accession>
<dbReference type="EMBL" id="BAABGA010000120">
    <property type="protein sequence ID" value="GAA4471753.1"/>
    <property type="molecule type" value="Genomic_DNA"/>
</dbReference>
<dbReference type="CDD" id="cd00198">
    <property type="entry name" value="vWFA"/>
    <property type="match status" value="1"/>
</dbReference>
<comment type="caution">
    <text evidence="3">The sequence shown here is derived from an EMBL/GenBank/DDBJ whole genome shotgun (WGS) entry which is preliminary data.</text>
</comment>
<dbReference type="Proteomes" id="UP001500840">
    <property type="component" value="Unassembled WGS sequence"/>
</dbReference>
<feature type="region of interest" description="Disordered" evidence="1">
    <location>
        <begin position="651"/>
        <end position="691"/>
    </location>
</feature>
<evidence type="ECO:0000256" key="1">
    <source>
        <dbReference type="SAM" id="MobiDB-lite"/>
    </source>
</evidence>
<organism evidence="3 4">
    <name type="scientific">Novipirellula rosea</name>
    <dbReference type="NCBI Taxonomy" id="1031540"/>
    <lineage>
        <taxon>Bacteria</taxon>
        <taxon>Pseudomonadati</taxon>
        <taxon>Planctomycetota</taxon>
        <taxon>Planctomycetia</taxon>
        <taxon>Pirellulales</taxon>
        <taxon>Pirellulaceae</taxon>
        <taxon>Novipirellula</taxon>
    </lineage>
</organism>